<reference evidence="4" key="1">
    <citation type="journal article" date="2018" name="PLoS ONE">
        <title>Chinook salmon (Oncorhynchus tshawytscha) genome and transcriptome.</title>
        <authorList>
            <person name="Christensen K.A."/>
            <person name="Leong J.S."/>
            <person name="Sakhrani D."/>
            <person name="Biagi C.A."/>
            <person name="Minkley D.R."/>
            <person name="Withler R.E."/>
            <person name="Rondeau E.B."/>
            <person name="Koop B.F."/>
            <person name="Devlin R.H."/>
        </authorList>
    </citation>
    <scope>NUCLEOTIDE SEQUENCE [LARGE SCALE GENOMIC DNA]</scope>
</reference>
<dbReference type="SUPFAM" id="SSF52833">
    <property type="entry name" value="Thioredoxin-like"/>
    <property type="match status" value="3"/>
</dbReference>
<dbReference type="InterPro" id="IPR013766">
    <property type="entry name" value="Thioredoxin_domain"/>
</dbReference>
<accession>A0AAZ3R6G7</accession>
<dbReference type="InterPro" id="IPR036249">
    <property type="entry name" value="Thioredoxin-like_sf"/>
</dbReference>
<dbReference type="FunFam" id="3.40.30.10:FF:000074">
    <property type="entry name" value="endoplasmic reticulum resident protein 44"/>
    <property type="match status" value="1"/>
</dbReference>
<reference evidence="3" key="2">
    <citation type="submission" date="2025-08" db="UniProtKB">
        <authorList>
            <consortium name="Ensembl"/>
        </authorList>
    </citation>
    <scope>IDENTIFICATION</scope>
</reference>
<gene>
    <name evidence="3" type="primary">ERP44</name>
</gene>
<feature type="domain" description="Thioredoxin" evidence="2">
    <location>
        <begin position="1"/>
        <end position="123"/>
    </location>
</feature>
<dbReference type="Pfam" id="PF00085">
    <property type="entry name" value="Thioredoxin"/>
    <property type="match status" value="1"/>
</dbReference>
<evidence type="ECO:0000259" key="2">
    <source>
        <dbReference type="PROSITE" id="PS51352"/>
    </source>
</evidence>
<dbReference type="CDD" id="cd03070">
    <property type="entry name" value="PDI_b_ERp44"/>
    <property type="match status" value="1"/>
</dbReference>
<dbReference type="CDD" id="cd03072">
    <property type="entry name" value="PDI_b'_ERp44"/>
    <property type="match status" value="1"/>
</dbReference>
<dbReference type="FunFam" id="3.40.30.10:FF:000051">
    <property type="entry name" value="endoplasmic reticulum resident protein 44"/>
    <property type="match status" value="1"/>
</dbReference>
<proteinExistence type="predicted"/>
<dbReference type="Pfam" id="PF13848">
    <property type="entry name" value="Thioredoxin_6"/>
    <property type="match status" value="1"/>
</dbReference>
<keyword evidence="4" id="KW-1185">Reference proteome</keyword>
<dbReference type="PROSITE" id="PS51352">
    <property type="entry name" value="THIOREDOXIN_2"/>
    <property type="match status" value="1"/>
</dbReference>
<dbReference type="InterPro" id="IPR052643">
    <property type="entry name" value="ERP44"/>
</dbReference>
<name>A0AAZ3R6G7_ONCTS</name>
<dbReference type="GeneTree" id="ENSGT00930000151031"/>
<evidence type="ECO:0000256" key="1">
    <source>
        <dbReference type="SAM" id="MobiDB-lite"/>
    </source>
</evidence>
<organism evidence="3 4">
    <name type="scientific">Oncorhynchus tshawytscha</name>
    <name type="common">Chinook salmon</name>
    <name type="synonym">Salmo tshawytscha</name>
    <dbReference type="NCBI Taxonomy" id="74940"/>
    <lineage>
        <taxon>Eukaryota</taxon>
        <taxon>Metazoa</taxon>
        <taxon>Chordata</taxon>
        <taxon>Craniata</taxon>
        <taxon>Vertebrata</taxon>
        <taxon>Euteleostomi</taxon>
        <taxon>Actinopterygii</taxon>
        <taxon>Neopterygii</taxon>
        <taxon>Teleostei</taxon>
        <taxon>Protacanthopterygii</taxon>
        <taxon>Salmoniformes</taxon>
        <taxon>Salmonidae</taxon>
        <taxon>Salmoninae</taxon>
        <taxon>Oncorhynchus</taxon>
    </lineage>
</organism>
<protein>
    <recommendedName>
        <fullName evidence="2">Thioredoxin domain-containing protein</fullName>
    </recommendedName>
</protein>
<dbReference type="Gene3D" id="3.40.30.10">
    <property type="entry name" value="Glutaredoxin"/>
    <property type="match status" value="3"/>
</dbReference>
<dbReference type="PANTHER" id="PTHR46295">
    <property type="entry name" value="ENDOPLASMIC RETICULUM RESIDENT PROTEIN 44"/>
    <property type="match status" value="1"/>
</dbReference>
<dbReference type="InterPro" id="IPR041870">
    <property type="entry name" value="ERp44_PDI_b_1"/>
</dbReference>
<sequence>LTSTSFSVSVSTIASLDTGNIEDILNNAGVALVNFYADWCRFSQMLQPIFEEASNIAREEFPDVTQVVFARVDCDQHSDIAQRYRISKYPTLKLFRNGMMMKREYRGQRSVTAIADFIRQQKVDPIKEIHSLEEVNTADRDRRNIIGYFDQKDSENYHTFEKVANILRDDCVFLAAFGDVSQTERFSGDNVIYKPMGETVPDMVYLGSLTNFDLTYAWAQDKCVPLVREITFENGEELTEEGIPFLILFHVKEDTESLEKFQHEVARQLISEKGSINFLHADCEKFRHPLLHIQKTPADCPVIAIDSFRHMYVYPEFRDIEIPGKLRQFVLDLHSGKLHREFHHGPDPTDSTPGQEEIGEVASNPPESSFQKLAPSETRYTLLRDRDEL</sequence>
<feature type="region of interest" description="Disordered" evidence="1">
    <location>
        <begin position="340"/>
        <end position="377"/>
    </location>
</feature>
<dbReference type="InterPro" id="IPR041862">
    <property type="entry name" value="ERp44_PDI_b_2"/>
</dbReference>
<evidence type="ECO:0000313" key="3">
    <source>
        <dbReference type="Ensembl" id="ENSOTSP00005136005.1"/>
    </source>
</evidence>
<evidence type="ECO:0000313" key="4">
    <source>
        <dbReference type="Proteomes" id="UP000694402"/>
    </source>
</evidence>
<dbReference type="PANTHER" id="PTHR46295:SF1">
    <property type="entry name" value="ENDOPLASMIC RETICULUM RESIDENT PROTEIN 44"/>
    <property type="match status" value="1"/>
</dbReference>
<reference evidence="3" key="3">
    <citation type="submission" date="2025-09" db="UniProtKB">
        <authorList>
            <consortium name="Ensembl"/>
        </authorList>
    </citation>
    <scope>IDENTIFICATION</scope>
</reference>
<dbReference type="GO" id="GO:0003756">
    <property type="term" value="F:protein disulfide isomerase activity"/>
    <property type="evidence" value="ECO:0007669"/>
    <property type="project" value="TreeGrafter"/>
</dbReference>
<dbReference type="GO" id="GO:0006457">
    <property type="term" value="P:protein folding"/>
    <property type="evidence" value="ECO:0007669"/>
    <property type="project" value="TreeGrafter"/>
</dbReference>
<dbReference type="AlphaFoldDB" id="A0AAZ3R6G7"/>
<dbReference type="GO" id="GO:0005793">
    <property type="term" value="C:endoplasmic reticulum-Golgi intermediate compartment"/>
    <property type="evidence" value="ECO:0007669"/>
    <property type="project" value="TreeGrafter"/>
</dbReference>
<dbReference type="CDD" id="cd02996">
    <property type="entry name" value="PDI_a_ERp44"/>
    <property type="match status" value="1"/>
</dbReference>
<dbReference type="Proteomes" id="UP000694402">
    <property type="component" value="Unassembled WGS sequence"/>
</dbReference>
<dbReference type="Ensembl" id="ENSOTST00005182969.1">
    <property type="protein sequence ID" value="ENSOTSP00005136005.1"/>
    <property type="gene ID" value="ENSOTSG00005015044.2"/>
</dbReference>
<dbReference type="GO" id="GO:0005789">
    <property type="term" value="C:endoplasmic reticulum membrane"/>
    <property type="evidence" value="ECO:0007669"/>
    <property type="project" value="TreeGrafter"/>
</dbReference>